<comment type="caution">
    <text evidence="3">The sequence shown here is derived from an EMBL/GenBank/DDBJ whole genome shotgun (WGS) entry which is preliminary data.</text>
</comment>
<proteinExistence type="predicted"/>
<name>A0A0G1RHX6_9BACT</name>
<reference evidence="3 4" key="1">
    <citation type="journal article" date="2015" name="Nature">
        <title>rRNA introns, odd ribosomes, and small enigmatic genomes across a large radiation of phyla.</title>
        <authorList>
            <person name="Brown C.T."/>
            <person name="Hug L.A."/>
            <person name="Thomas B.C."/>
            <person name="Sharon I."/>
            <person name="Castelle C.J."/>
            <person name="Singh A."/>
            <person name="Wilkins M.J."/>
            <person name="Williams K.H."/>
            <person name="Banfield J.F."/>
        </authorList>
    </citation>
    <scope>NUCLEOTIDE SEQUENCE [LARGE SCALE GENOMIC DNA]</scope>
</reference>
<sequence length="246" mass="28552">MDTVQQPQDREYSFPYHYLPRLRSGFSQHYYWSWGINYAATLEFINSRLIQIRFNSLIDIGCGDGRLVSEIAAQFPGKKIIGIDFSARAVNLARALNPGLTFQVKDIASGESLPPVDIVTLIEVLEHIPPARLTKFVSALAKLVRPGGTLILTVPHVNLPVQSKHYQHFSFSDLRSLFTSYFRVRRTFYLGRQGYLYQLILVLLGNRFFILNYPPAQKYLYSLFRRRLFISDERHCSRIYLEIKRK</sequence>
<protein>
    <submittedName>
        <fullName evidence="3">Methyltransferase type 12</fullName>
    </submittedName>
</protein>
<dbReference type="CDD" id="cd02440">
    <property type="entry name" value="AdoMet_MTases"/>
    <property type="match status" value="1"/>
</dbReference>
<evidence type="ECO:0000256" key="2">
    <source>
        <dbReference type="SAM" id="Phobius"/>
    </source>
</evidence>
<keyword evidence="2" id="KW-0812">Transmembrane</keyword>
<evidence type="ECO:0000313" key="4">
    <source>
        <dbReference type="Proteomes" id="UP000034607"/>
    </source>
</evidence>
<dbReference type="EMBL" id="LCNM01000003">
    <property type="protein sequence ID" value="KKU56751.1"/>
    <property type="molecule type" value="Genomic_DNA"/>
</dbReference>
<keyword evidence="2" id="KW-0472">Membrane</keyword>
<dbReference type="SUPFAM" id="SSF53335">
    <property type="entry name" value="S-adenosyl-L-methionine-dependent methyltransferases"/>
    <property type="match status" value="1"/>
</dbReference>
<dbReference type="PANTHER" id="PTHR43861:SF3">
    <property type="entry name" value="PUTATIVE (AFU_ORTHOLOGUE AFUA_2G14390)-RELATED"/>
    <property type="match status" value="1"/>
</dbReference>
<dbReference type="GO" id="GO:0008168">
    <property type="term" value="F:methyltransferase activity"/>
    <property type="evidence" value="ECO:0007669"/>
    <property type="project" value="UniProtKB-KW"/>
</dbReference>
<dbReference type="PANTHER" id="PTHR43861">
    <property type="entry name" value="TRANS-ACONITATE 2-METHYLTRANSFERASE-RELATED"/>
    <property type="match status" value="1"/>
</dbReference>
<evidence type="ECO:0000313" key="3">
    <source>
        <dbReference type="EMBL" id="KKU56751.1"/>
    </source>
</evidence>
<organism evidence="3 4">
    <name type="scientific">Candidatus Amesbacteria bacterium GW2011_GWA2_47_11</name>
    <dbReference type="NCBI Taxonomy" id="1618357"/>
    <lineage>
        <taxon>Bacteria</taxon>
        <taxon>Candidatus Amesiibacteriota</taxon>
    </lineage>
</organism>
<keyword evidence="2" id="KW-1133">Transmembrane helix</keyword>
<evidence type="ECO:0000256" key="1">
    <source>
        <dbReference type="ARBA" id="ARBA00022679"/>
    </source>
</evidence>
<keyword evidence="3" id="KW-0489">Methyltransferase</keyword>
<dbReference type="GO" id="GO:0032259">
    <property type="term" value="P:methylation"/>
    <property type="evidence" value="ECO:0007669"/>
    <property type="project" value="UniProtKB-KW"/>
</dbReference>
<feature type="transmembrane region" description="Helical" evidence="2">
    <location>
        <begin position="195"/>
        <end position="213"/>
    </location>
</feature>
<keyword evidence="1 3" id="KW-0808">Transferase</keyword>
<dbReference type="Gene3D" id="3.40.50.150">
    <property type="entry name" value="Vaccinia Virus protein VP39"/>
    <property type="match status" value="1"/>
</dbReference>
<dbReference type="InterPro" id="IPR029063">
    <property type="entry name" value="SAM-dependent_MTases_sf"/>
</dbReference>
<gene>
    <name evidence="3" type="ORF">UX78_C0003G0027</name>
</gene>
<accession>A0A0G1RHX6</accession>
<dbReference type="AlphaFoldDB" id="A0A0G1RHX6"/>
<dbReference type="Proteomes" id="UP000034607">
    <property type="component" value="Unassembled WGS sequence"/>
</dbReference>
<dbReference type="Pfam" id="PF13489">
    <property type="entry name" value="Methyltransf_23"/>
    <property type="match status" value="1"/>
</dbReference>